<dbReference type="Proteomes" id="UP001063698">
    <property type="component" value="Chromosome"/>
</dbReference>
<evidence type="ECO:0000256" key="1">
    <source>
        <dbReference type="ARBA" id="ARBA00011073"/>
    </source>
</evidence>
<proteinExistence type="inferred from homology"/>
<dbReference type="InterPro" id="IPR051048">
    <property type="entry name" value="Peptidase_S8/S53_subtilisin"/>
</dbReference>
<keyword evidence="3" id="KW-0378">Hydrolase</keyword>
<dbReference type="PANTHER" id="PTHR43399">
    <property type="entry name" value="SUBTILISIN-RELATED"/>
    <property type="match status" value="1"/>
</dbReference>
<dbReference type="Pfam" id="PF00082">
    <property type="entry name" value="Peptidase_S8"/>
    <property type="match status" value="1"/>
</dbReference>
<evidence type="ECO:0000313" key="7">
    <source>
        <dbReference type="EMBL" id="UXD22308.1"/>
    </source>
</evidence>
<evidence type="ECO:0000256" key="2">
    <source>
        <dbReference type="ARBA" id="ARBA00022670"/>
    </source>
</evidence>
<dbReference type="InterPro" id="IPR015500">
    <property type="entry name" value="Peptidase_S8_subtilisin-rel"/>
</dbReference>
<name>A0A977PKT2_9CREN</name>
<keyword evidence="5" id="KW-1133">Transmembrane helix</keyword>
<feature type="domain" description="Peptidase S8/S53" evidence="6">
    <location>
        <begin position="87"/>
        <end position="416"/>
    </location>
</feature>
<protein>
    <recommendedName>
        <fullName evidence="6">Peptidase S8/S53 domain-containing protein</fullName>
    </recommendedName>
</protein>
<keyword evidence="8" id="KW-1185">Reference proteome</keyword>
<dbReference type="KEGG" id="ipc:IPA_03385"/>
<keyword evidence="2" id="KW-0645">Protease</keyword>
<keyword evidence="5" id="KW-0812">Transmembrane</keyword>
<feature type="transmembrane region" description="Helical" evidence="5">
    <location>
        <begin position="431"/>
        <end position="449"/>
    </location>
</feature>
<evidence type="ECO:0000256" key="4">
    <source>
        <dbReference type="ARBA" id="ARBA00022825"/>
    </source>
</evidence>
<evidence type="ECO:0000256" key="3">
    <source>
        <dbReference type="ARBA" id="ARBA00022801"/>
    </source>
</evidence>
<evidence type="ECO:0000256" key="5">
    <source>
        <dbReference type="SAM" id="Phobius"/>
    </source>
</evidence>
<dbReference type="EMBL" id="CP006868">
    <property type="protein sequence ID" value="UXD22308.1"/>
    <property type="molecule type" value="Genomic_DNA"/>
</dbReference>
<dbReference type="InterPro" id="IPR000209">
    <property type="entry name" value="Peptidase_S8/S53_dom"/>
</dbReference>
<reference evidence="7" key="1">
    <citation type="submission" date="2013-11" db="EMBL/GenBank/DDBJ databases">
        <title>Comparative genomics of Ignicoccus.</title>
        <authorList>
            <person name="Podar M."/>
        </authorList>
    </citation>
    <scope>NUCLEOTIDE SEQUENCE</scope>
    <source>
        <strain evidence="7">DSM 13166</strain>
    </source>
</reference>
<evidence type="ECO:0000259" key="6">
    <source>
        <dbReference type="Pfam" id="PF00082"/>
    </source>
</evidence>
<feature type="transmembrane region" description="Helical" evidence="5">
    <location>
        <begin position="495"/>
        <end position="520"/>
    </location>
</feature>
<sequence length="526" mass="55983">MDRALLSALLLVSIALAVEFPGFGWTINPLAQGFYQAGPIKLVRGGGYPIYLGTYQAVPGNQSGVCVPFWWRDLVGAKQANDAGINGKGVKVLIIDSGVDDKVLKQVFGRGVDYHFNAAYQVYKDQCIKNETIAGIKYCILEEIPSGWQKIVYAIPLNQSLDEMGHGTAVAATILSIAPNVTLYSARVAIDMLILDQNNTLYAKQVLIDSFAVNWALTHAVYGPDLKPGTSDDADIVNMSLGGMFYPSPGPMESLDIPYELLIWYLYRVPLQNLSKNVLVVAAAGNDAENIPAVPAGIDEATAVSALEYLNGSWVLAPFTQTGYGIDFAELGAGMYLPVPKNSIIAQYINDSCSNVTGDVKWVRLDGTSFAAPMLSGLAALWEQASGLKGQELYNLLKSNAIDLGPTGYDQETGWGMVKAPTGTIVLNNSSSTSSTGIPMIFAPALVALRKKKKVLAALLLLSASVFALNVTANSVAIASALASGVTAYLAYGDLTASVISALLGFGIMMSALFLAMLILKILKKQ</sequence>
<evidence type="ECO:0000313" key="8">
    <source>
        <dbReference type="Proteomes" id="UP001063698"/>
    </source>
</evidence>
<dbReference type="Gene3D" id="3.40.50.200">
    <property type="entry name" value="Peptidase S8/S53 domain"/>
    <property type="match status" value="1"/>
</dbReference>
<organism evidence="7 8">
    <name type="scientific">Ignicoccus pacificus DSM 13166</name>
    <dbReference type="NCBI Taxonomy" id="940294"/>
    <lineage>
        <taxon>Archaea</taxon>
        <taxon>Thermoproteota</taxon>
        <taxon>Thermoprotei</taxon>
        <taxon>Desulfurococcales</taxon>
        <taxon>Desulfurococcaceae</taxon>
        <taxon>Ignicoccus</taxon>
    </lineage>
</organism>
<dbReference type="PROSITE" id="PS51892">
    <property type="entry name" value="SUBTILASE"/>
    <property type="match status" value="1"/>
</dbReference>
<dbReference type="InterPro" id="IPR036852">
    <property type="entry name" value="Peptidase_S8/S53_dom_sf"/>
</dbReference>
<dbReference type="PANTHER" id="PTHR43399:SF4">
    <property type="entry name" value="CELL WALL-ASSOCIATED PROTEASE"/>
    <property type="match status" value="1"/>
</dbReference>
<feature type="transmembrane region" description="Helical" evidence="5">
    <location>
        <begin position="456"/>
        <end position="483"/>
    </location>
</feature>
<keyword evidence="4" id="KW-0720">Serine protease</keyword>
<dbReference type="SUPFAM" id="SSF52743">
    <property type="entry name" value="Subtilisin-like"/>
    <property type="match status" value="1"/>
</dbReference>
<accession>A0A977PKT2</accession>
<dbReference type="GO" id="GO:0004252">
    <property type="term" value="F:serine-type endopeptidase activity"/>
    <property type="evidence" value="ECO:0007669"/>
    <property type="project" value="InterPro"/>
</dbReference>
<dbReference type="PRINTS" id="PR00723">
    <property type="entry name" value="SUBTILISIN"/>
</dbReference>
<dbReference type="GO" id="GO:0006508">
    <property type="term" value="P:proteolysis"/>
    <property type="evidence" value="ECO:0007669"/>
    <property type="project" value="UniProtKB-KW"/>
</dbReference>
<gene>
    <name evidence="7" type="ORF">IPA_03385</name>
</gene>
<dbReference type="AlphaFoldDB" id="A0A977PKT2"/>
<comment type="similarity">
    <text evidence="1">Belongs to the peptidase S8 family.</text>
</comment>
<keyword evidence="5" id="KW-0472">Membrane</keyword>